<evidence type="ECO:0000256" key="3">
    <source>
        <dbReference type="ARBA" id="ARBA00022840"/>
    </source>
</evidence>
<name>A0A1E3QTW2_9ASCO</name>
<dbReference type="InterPro" id="IPR005654">
    <property type="entry name" value="ATPase_AFG1-like"/>
</dbReference>
<evidence type="ECO:0000313" key="4">
    <source>
        <dbReference type="EMBL" id="ODQ80994.1"/>
    </source>
</evidence>
<protein>
    <recommendedName>
        <fullName evidence="6">AAA+ ATPase domain-containing protein</fullName>
    </recommendedName>
</protein>
<evidence type="ECO:0000256" key="2">
    <source>
        <dbReference type="ARBA" id="ARBA00022741"/>
    </source>
</evidence>
<dbReference type="Proteomes" id="UP000094336">
    <property type="component" value="Unassembled WGS sequence"/>
</dbReference>
<reference evidence="5" key="1">
    <citation type="submission" date="2016-05" db="EMBL/GenBank/DDBJ databases">
        <title>Comparative genomics of biotechnologically important yeasts.</title>
        <authorList>
            <consortium name="DOE Joint Genome Institute"/>
            <person name="Riley R."/>
            <person name="Haridas S."/>
            <person name="Wolfe K.H."/>
            <person name="Lopes M.R."/>
            <person name="Hittinger C.T."/>
            <person name="Goker M."/>
            <person name="Salamov A."/>
            <person name="Wisecaver J."/>
            <person name="Long T.M."/>
            <person name="Aerts A.L."/>
            <person name="Barry K."/>
            <person name="Choi C."/>
            <person name="Clum A."/>
            <person name="Coughlan A.Y."/>
            <person name="Deshpande S."/>
            <person name="Douglass A.P."/>
            <person name="Hanson S.J."/>
            <person name="Klenk H.-P."/>
            <person name="Labutti K."/>
            <person name="Lapidus A."/>
            <person name="Lindquist E."/>
            <person name="Lipzen A."/>
            <person name="Meier-Kolthoff J.P."/>
            <person name="Ohm R.A."/>
            <person name="Otillar R.P."/>
            <person name="Pangilinan J."/>
            <person name="Peng Y."/>
            <person name="Rokas A."/>
            <person name="Rosa C.A."/>
            <person name="Scheuner C."/>
            <person name="Sibirny A.A."/>
            <person name="Slot J.C."/>
            <person name="Stielow J.B."/>
            <person name="Sun H."/>
            <person name="Kurtzman C.P."/>
            <person name="Blackwell M."/>
            <person name="Grigoriev I.V."/>
            <person name="Jeffries T.W."/>
        </authorList>
    </citation>
    <scope>NUCLEOTIDE SEQUENCE [LARGE SCALE GENOMIC DNA]</scope>
    <source>
        <strain evidence="5">NRRL Y-12698</strain>
    </source>
</reference>
<evidence type="ECO:0000256" key="1">
    <source>
        <dbReference type="ARBA" id="ARBA00010322"/>
    </source>
</evidence>
<gene>
    <name evidence="4" type="ORF">BABINDRAFT_160417</name>
</gene>
<dbReference type="GO" id="GO:0141164">
    <property type="term" value="P:mitochondrial protein quality control"/>
    <property type="evidence" value="ECO:0007669"/>
    <property type="project" value="EnsemblFungi"/>
</dbReference>
<dbReference type="NCBIfam" id="NF040713">
    <property type="entry name" value="ZapE"/>
    <property type="match status" value="1"/>
</dbReference>
<dbReference type="PANTHER" id="PTHR12169:SF6">
    <property type="entry name" value="AFG1-LIKE ATPASE"/>
    <property type="match status" value="1"/>
</dbReference>
<keyword evidence="2" id="KW-0547">Nucleotide-binding</keyword>
<dbReference type="GO" id="GO:0005524">
    <property type="term" value="F:ATP binding"/>
    <property type="evidence" value="ECO:0007669"/>
    <property type="project" value="UniProtKB-KW"/>
</dbReference>
<dbReference type="GO" id="GO:0034599">
    <property type="term" value="P:cellular response to oxidative stress"/>
    <property type="evidence" value="ECO:0007669"/>
    <property type="project" value="EnsemblFungi"/>
</dbReference>
<keyword evidence="3" id="KW-0067">ATP-binding</keyword>
<dbReference type="PANTHER" id="PTHR12169">
    <property type="entry name" value="ATPASE N2B"/>
    <property type="match status" value="1"/>
</dbReference>
<dbReference type="GeneID" id="30146071"/>
<dbReference type="AlphaFoldDB" id="A0A1E3QTW2"/>
<organism evidence="4 5">
    <name type="scientific">Babjeviella inositovora NRRL Y-12698</name>
    <dbReference type="NCBI Taxonomy" id="984486"/>
    <lineage>
        <taxon>Eukaryota</taxon>
        <taxon>Fungi</taxon>
        <taxon>Dikarya</taxon>
        <taxon>Ascomycota</taxon>
        <taxon>Saccharomycotina</taxon>
        <taxon>Pichiomycetes</taxon>
        <taxon>Serinales incertae sedis</taxon>
        <taxon>Babjeviella</taxon>
    </lineage>
</organism>
<dbReference type="GO" id="GO:0005743">
    <property type="term" value="C:mitochondrial inner membrane"/>
    <property type="evidence" value="ECO:0007669"/>
    <property type="project" value="EnsemblFungi"/>
</dbReference>
<evidence type="ECO:0000313" key="5">
    <source>
        <dbReference type="Proteomes" id="UP000094336"/>
    </source>
</evidence>
<sequence length="515" mass="57978">MHKLYSGPNLRGFASSALRGFRCLSTATVQTAAKTSPTASPTPLEEYDARVLAGTLSDDPYQRKIIASLSSLHAALCNYKRPHVAIPTIEEISAAANQSAFSKIFSVFGTKPKIPSPPLDNAGNDNPLGVYLYGDVGCGKTMLMDLFYQTIPAHLPKKRIHFHQFMQFLHKRTHQLKMAHQQTTGTKLQDFDALPILAAEIAQNETVLCFDEFQVTDVADAMLLRRLLSTIMTKEYGVILFATSNRPPDDLYINGIQRQTFIPCINLIKERAKVIYLNSPTDYRKIAKPISSVYYCPKPGVLLHSKANLARAQQHADQWYEYFVSLGHKSNTAPPQPQTDFKLQIWGRDLQVPKSTPPYVAQFTFHELCEKPMAAGDYLTLASNFHSFIITDIPYLTINARDQIRRFITFLDAVYDAHGRIATTSAAPFKDLFVEPEDLAGDSPEELYLLKRAPSKAKLVELQKTQELIEKHGFDQLVAKKASKLNNVDEERFAFARALSRITQMSTREWVEFVQ</sequence>
<dbReference type="GO" id="GO:0016887">
    <property type="term" value="F:ATP hydrolysis activity"/>
    <property type="evidence" value="ECO:0007669"/>
    <property type="project" value="InterPro"/>
</dbReference>
<keyword evidence="5" id="KW-1185">Reference proteome</keyword>
<evidence type="ECO:0008006" key="6">
    <source>
        <dbReference type="Google" id="ProtNLM"/>
    </source>
</evidence>
<dbReference type="RefSeq" id="XP_018986322.1">
    <property type="nucleotide sequence ID" value="XM_019128218.1"/>
</dbReference>
<dbReference type="OrthoDB" id="548867at2759"/>
<comment type="similarity">
    <text evidence="1">Belongs to the AFG1 ATPase family.</text>
</comment>
<dbReference type="SUPFAM" id="SSF52540">
    <property type="entry name" value="P-loop containing nucleoside triphosphate hydrolases"/>
    <property type="match status" value="1"/>
</dbReference>
<dbReference type="Pfam" id="PF03969">
    <property type="entry name" value="AFG1_ATPase"/>
    <property type="match status" value="1"/>
</dbReference>
<dbReference type="Gene3D" id="3.40.50.300">
    <property type="entry name" value="P-loop containing nucleotide triphosphate hydrolases"/>
    <property type="match status" value="1"/>
</dbReference>
<accession>A0A1E3QTW2</accession>
<proteinExistence type="inferred from homology"/>
<dbReference type="EMBL" id="KV454428">
    <property type="protein sequence ID" value="ODQ80994.1"/>
    <property type="molecule type" value="Genomic_DNA"/>
</dbReference>
<dbReference type="InterPro" id="IPR027417">
    <property type="entry name" value="P-loop_NTPase"/>
</dbReference>